<feature type="transmembrane region" description="Helical" evidence="7">
    <location>
        <begin position="121"/>
        <end position="141"/>
    </location>
</feature>
<dbReference type="Proteomes" id="UP000749559">
    <property type="component" value="Unassembled WGS sequence"/>
</dbReference>
<dbReference type="InterPro" id="IPR000276">
    <property type="entry name" value="GPCR_Rhodpsn"/>
</dbReference>
<dbReference type="InterPro" id="IPR052954">
    <property type="entry name" value="GPCR-Ligand_Int"/>
</dbReference>
<organism evidence="8 9">
    <name type="scientific">Owenia fusiformis</name>
    <name type="common">Polychaete worm</name>
    <dbReference type="NCBI Taxonomy" id="6347"/>
    <lineage>
        <taxon>Eukaryota</taxon>
        <taxon>Metazoa</taxon>
        <taxon>Spiralia</taxon>
        <taxon>Lophotrochozoa</taxon>
        <taxon>Annelida</taxon>
        <taxon>Polychaeta</taxon>
        <taxon>Sedentaria</taxon>
        <taxon>Canalipalpata</taxon>
        <taxon>Sabellida</taxon>
        <taxon>Oweniida</taxon>
        <taxon>Oweniidae</taxon>
        <taxon>Owenia</taxon>
    </lineage>
</organism>
<keyword evidence="2 5" id="KW-0812">Transmembrane</keyword>
<dbReference type="SUPFAM" id="SSF81321">
    <property type="entry name" value="Family A G protein-coupled receptor-like"/>
    <property type="match status" value="1"/>
</dbReference>
<keyword evidence="5" id="KW-0807">Transducer</keyword>
<dbReference type="PANTHER" id="PTHR46641:SF25">
    <property type="entry name" value="CNMAMIDE RECEPTOR-RELATED"/>
    <property type="match status" value="1"/>
</dbReference>
<feature type="transmembrane region" description="Helical" evidence="7">
    <location>
        <begin position="183"/>
        <end position="200"/>
    </location>
</feature>
<dbReference type="InterPro" id="IPR017452">
    <property type="entry name" value="GPCR_Rhodpsn_7TM"/>
</dbReference>
<dbReference type="AlphaFoldDB" id="A0A8J1U3E1"/>
<evidence type="ECO:0000313" key="8">
    <source>
        <dbReference type="EMBL" id="CAH1791909.1"/>
    </source>
</evidence>
<gene>
    <name evidence="8" type="ORF">OFUS_LOCUS16947</name>
</gene>
<feature type="transmembrane region" description="Helical" evidence="7">
    <location>
        <begin position="6"/>
        <end position="27"/>
    </location>
</feature>
<feature type="compositionally biased region" description="Basic and acidic residues" evidence="6">
    <location>
        <begin position="385"/>
        <end position="401"/>
    </location>
</feature>
<dbReference type="OrthoDB" id="9990906at2759"/>
<dbReference type="GO" id="GO:0004930">
    <property type="term" value="F:G protein-coupled receptor activity"/>
    <property type="evidence" value="ECO:0007669"/>
    <property type="project" value="UniProtKB-KW"/>
</dbReference>
<evidence type="ECO:0000313" key="9">
    <source>
        <dbReference type="Proteomes" id="UP000749559"/>
    </source>
</evidence>
<evidence type="ECO:0000256" key="4">
    <source>
        <dbReference type="ARBA" id="ARBA00023136"/>
    </source>
</evidence>
<feature type="transmembrane region" description="Helical" evidence="7">
    <location>
        <begin position="79"/>
        <end position="100"/>
    </location>
</feature>
<keyword evidence="5" id="KW-0297">G-protein coupled receptor</keyword>
<dbReference type="GO" id="GO:0016020">
    <property type="term" value="C:membrane"/>
    <property type="evidence" value="ECO:0007669"/>
    <property type="project" value="UniProtKB-SubCell"/>
</dbReference>
<feature type="transmembrane region" description="Helical" evidence="7">
    <location>
        <begin position="227"/>
        <end position="247"/>
    </location>
</feature>
<feature type="transmembrane region" description="Helical" evidence="7">
    <location>
        <begin position="39"/>
        <end position="59"/>
    </location>
</feature>
<accession>A0A8J1U3E1</accession>
<comment type="caution">
    <text evidence="8">The sequence shown here is derived from an EMBL/GenBank/DDBJ whole genome shotgun (WGS) entry which is preliminary data.</text>
</comment>
<keyword evidence="4 7" id="KW-0472">Membrane</keyword>
<name>A0A8J1U3E1_OWEFU</name>
<dbReference type="Pfam" id="PF00001">
    <property type="entry name" value="7tm_1"/>
    <property type="match status" value="1"/>
</dbReference>
<protein>
    <submittedName>
        <fullName evidence="8">Uncharacterized protein</fullName>
    </submittedName>
</protein>
<keyword evidence="3 7" id="KW-1133">Transmembrane helix</keyword>
<feature type="region of interest" description="Disordered" evidence="6">
    <location>
        <begin position="380"/>
        <end position="404"/>
    </location>
</feature>
<keyword evidence="5" id="KW-0675">Receptor</keyword>
<dbReference type="PRINTS" id="PR00237">
    <property type="entry name" value="GPCRRHODOPSN"/>
</dbReference>
<evidence type="ECO:0000256" key="7">
    <source>
        <dbReference type="SAM" id="Phobius"/>
    </source>
</evidence>
<dbReference type="Gene3D" id="1.20.1070.10">
    <property type="entry name" value="Rhodopsin 7-helix transmembrane proteins"/>
    <property type="match status" value="1"/>
</dbReference>
<feature type="transmembrane region" description="Helical" evidence="7">
    <location>
        <begin position="267"/>
        <end position="287"/>
    </location>
</feature>
<keyword evidence="9" id="KW-1185">Reference proteome</keyword>
<dbReference type="PROSITE" id="PS50262">
    <property type="entry name" value="G_PROTEIN_RECEP_F1_2"/>
    <property type="match status" value="1"/>
</dbReference>
<evidence type="ECO:0000256" key="1">
    <source>
        <dbReference type="ARBA" id="ARBA00004370"/>
    </source>
</evidence>
<evidence type="ECO:0000256" key="3">
    <source>
        <dbReference type="ARBA" id="ARBA00022989"/>
    </source>
</evidence>
<proteinExistence type="inferred from homology"/>
<sequence length="433" mass="48663">MDARTFDLYYSPVVIAFGVIGNILSVFIMTRSRNRNKSLCVYMTALAVVDFSQNLAWLTQWIFRSASETNLVTLLFCQVWIYSVSLLGEASIWTVVCMTVDRFLAVLFPMQSRTWCSSKRAKIVLSVLYPLLAIRIFHMPFTTYVIKDSDGIPEDCGVYDPDVEYNYYFGTISPWMDTFIESILPPLFLITFNTSIIISIRHNKRQRTNNLGSTPTISSHRENQMTAVLLIVSLSVLILTLPFNVVIMLETFGAIGDNLSQESFTTLYIVTNRIWFTNSAMNFYLYVACGRRFREDLTKCACCIGLFKQSSASSDPSSSDSNTNIFVTLKRNMTLKSSDRSSSLVSSSEASPNPSCEKHYVTYENGSVLSVNNSTNGSYGPSQFKFHDNSNIKSNRSDSTKRPLKGMKSISKHTRGASPVQIALVAYSRRSSS</sequence>
<reference evidence="8" key="1">
    <citation type="submission" date="2022-03" db="EMBL/GenBank/DDBJ databases">
        <authorList>
            <person name="Martin C."/>
        </authorList>
    </citation>
    <scope>NUCLEOTIDE SEQUENCE</scope>
</reference>
<comment type="similarity">
    <text evidence="5">Belongs to the G-protein coupled receptor 1 family.</text>
</comment>
<dbReference type="PANTHER" id="PTHR46641">
    <property type="entry name" value="FMRFAMIDE RECEPTOR-RELATED"/>
    <property type="match status" value="1"/>
</dbReference>
<dbReference type="CDD" id="cd14978">
    <property type="entry name" value="7tmA_FMRFamide_R-like"/>
    <property type="match status" value="1"/>
</dbReference>
<evidence type="ECO:0000256" key="5">
    <source>
        <dbReference type="RuleBase" id="RU000688"/>
    </source>
</evidence>
<evidence type="ECO:0000256" key="2">
    <source>
        <dbReference type="ARBA" id="ARBA00022692"/>
    </source>
</evidence>
<evidence type="ECO:0000256" key="6">
    <source>
        <dbReference type="SAM" id="MobiDB-lite"/>
    </source>
</evidence>
<comment type="subcellular location">
    <subcellularLocation>
        <location evidence="1">Membrane</location>
    </subcellularLocation>
</comment>
<dbReference type="PROSITE" id="PS00237">
    <property type="entry name" value="G_PROTEIN_RECEP_F1_1"/>
    <property type="match status" value="1"/>
</dbReference>
<dbReference type="EMBL" id="CAIIXF020000008">
    <property type="protein sequence ID" value="CAH1791909.1"/>
    <property type="molecule type" value="Genomic_DNA"/>
</dbReference>